<dbReference type="Proteomes" id="UP001445076">
    <property type="component" value="Unassembled WGS sequence"/>
</dbReference>
<dbReference type="PROSITE" id="PS51348">
    <property type="entry name" value="GLYCOSYL_HYDROL_F22_2"/>
    <property type="match status" value="1"/>
</dbReference>
<keyword evidence="4" id="KW-1015">Disulfide bond</keyword>
<dbReference type="GO" id="GO:0042742">
    <property type="term" value="P:defense response to bacterium"/>
    <property type="evidence" value="ECO:0007669"/>
    <property type="project" value="UniProtKB-KW"/>
</dbReference>
<keyword evidence="5" id="KW-0326">Glycosidase</keyword>
<dbReference type="GO" id="GO:0003796">
    <property type="term" value="F:lysozyme activity"/>
    <property type="evidence" value="ECO:0007669"/>
    <property type="project" value="UniProtKB-EC"/>
</dbReference>
<keyword evidence="3" id="KW-0081">Bacteriolytic enzyme</keyword>
<dbReference type="PANTHER" id="PTHR11407:SF63">
    <property type="entry name" value="LYSOZYME C"/>
    <property type="match status" value="1"/>
</dbReference>
<evidence type="ECO:0000256" key="1">
    <source>
        <dbReference type="ARBA" id="ARBA00000632"/>
    </source>
</evidence>
<accession>A0AAW0W6P0</accession>
<evidence type="ECO:0000313" key="9">
    <source>
        <dbReference type="Proteomes" id="UP001445076"/>
    </source>
</evidence>
<proteinExistence type="inferred from homology"/>
<protein>
    <recommendedName>
        <fullName evidence="2">lysozyme</fullName>
        <ecNumber evidence="2">3.2.1.17</ecNumber>
    </recommendedName>
</protein>
<dbReference type="InterPro" id="IPR023346">
    <property type="entry name" value="Lysozyme-like_dom_sf"/>
</dbReference>
<dbReference type="AlphaFoldDB" id="A0AAW0W6P0"/>
<comment type="similarity">
    <text evidence="6">Belongs to the glycosyl hydrolase 22 family.</text>
</comment>
<keyword evidence="9" id="KW-1185">Reference proteome</keyword>
<sequence>MRMLAFSWLLVIAVVGVLVGQTSAKVYKKCELARILERQFRLPRDQIKRFVCIAQYESGFNTAAFNRNRNGSKDYGIFQINSMYWCRDDTRGKSNSCGIQCRGWPTKTGAVTVTLMLTWPSAGVLLGED</sequence>
<keyword evidence="3" id="KW-0929">Antimicrobial</keyword>
<dbReference type="PANTHER" id="PTHR11407">
    <property type="entry name" value="LYSOZYME C"/>
    <property type="match status" value="1"/>
</dbReference>
<feature type="chain" id="PRO_5043743629" description="lysozyme" evidence="7">
    <location>
        <begin position="25"/>
        <end position="129"/>
    </location>
</feature>
<keyword evidence="7" id="KW-0732">Signal</keyword>
<gene>
    <name evidence="8" type="ORF">OTU49_011317</name>
</gene>
<evidence type="ECO:0000256" key="4">
    <source>
        <dbReference type="ARBA" id="ARBA00023157"/>
    </source>
</evidence>
<dbReference type="Gene3D" id="1.10.530.10">
    <property type="match status" value="1"/>
</dbReference>
<dbReference type="Pfam" id="PF00062">
    <property type="entry name" value="Lys"/>
    <property type="match status" value="1"/>
</dbReference>
<evidence type="ECO:0000313" key="8">
    <source>
        <dbReference type="EMBL" id="KAK8724281.1"/>
    </source>
</evidence>
<organism evidence="8 9">
    <name type="scientific">Cherax quadricarinatus</name>
    <name type="common">Australian red claw crayfish</name>
    <dbReference type="NCBI Taxonomy" id="27406"/>
    <lineage>
        <taxon>Eukaryota</taxon>
        <taxon>Metazoa</taxon>
        <taxon>Ecdysozoa</taxon>
        <taxon>Arthropoda</taxon>
        <taxon>Crustacea</taxon>
        <taxon>Multicrustacea</taxon>
        <taxon>Malacostraca</taxon>
        <taxon>Eumalacostraca</taxon>
        <taxon>Eucarida</taxon>
        <taxon>Decapoda</taxon>
        <taxon>Pleocyemata</taxon>
        <taxon>Astacidea</taxon>
        <taxon>Parastacoidea</taxon>
        <taxon>Parastacidae</taxon>
        <taxon>Cherax</taxon>
    </lineage>
</organism>
<dbReference type="SMART" id="SM00263">
    <property type="entry name" value="LYZ1"/>
    <property type="match status" value="1"/>
</dbReference>
<dbReference type="EC" id="3.2.1.17" evidence="2"/>
<feature type="signal peptide" evidence="7">
    <location>
        <begin position="1"/>
        <end position="24"/>
    </location>
</feature>
<dbReference type="EMBL" id="JARKIK010000086">
    <property type="protein sequence ID" value="KAK8724281.1"/>
    <property type="molecule type" value="Genomic_DNA"/>
</dbReference>
<dbReference type="PRINTS" id="PR00135">
    <property type="entry name" value="LYZLACT"/>
</dbReference>
<dbReference type="GO" id="GO:0031640">
    <property type="term" value="P:killing of cells of another organism"/>
    <property type="evidence" value="ECO:0007669"/>
    <property type="project" value="UniProtKB-KW"/>
</dbReference>
<evidence type="ECO:0000256" key="6">
    <source>
        <dbReference type="RuleBase" id="RU004440"/>
    </source>
</evidence>
<name>A0AAW0W6P0_CHEQU</name>
<evidence type="ECO:0000256" key="5">
    <source>
        <dbReference type="ARBA" id="ARBA00023295"/>
    </source>
</evidence>
<dbReference type="SUPFAM" id="SSF53955">
    <property type="entry name" value="Lysozyme-like"/>
    <property type="match status" value="1"/>
</dbReference>
<evidence type="ECO:0000256" key="2">
    <source>
        <dbReference type="ARBA" id="ARBA00012732"/>
    </source>
</evidence>
<keyword evidence="5" id="KW-0378">Hydrolase</keyword>
<dbReference type="InterPro" id="IPR001916">
    <property type="entry name" value="Glyco_hydro_22"/>
</dbReference>
<evidence type="ECO:0000256" key="7">
    <source>
        <dbReference type="SAM" id="SignalP"/>
    </source>
</evidence>
<comment type="catalytic activity">
    <reaction evidence="1">
        <text>Hydrolysis of (1-&gt;4)-beta-linkages between N-acetylmuramic acid and N-acetyl-D-glucosamine residues in a peptidoglycan and between N-acetyl-D-glucosamine residues in chitodextrins.</text>
        <dbReference type="EC" id="3.2.1.17"/>
    </reaction>
</comment>
<reference evidence="8 9" key="1">
    <citation type="journal article" date="2024" name="BMC Genomics">
        <title>Genome assembly of redclaw crayfish (Cherax quadricarinatus) provides insights into its immune adaptation and hypoxia tolerance.</title>
        <authorList>
            <person name="Liu Z."/>
            <person name="Zheng J."/>
            <person name="Li H."/>
            <person name="Fang K."/>
            <person name="Wang S."/>
            <person name="He J."/>
            <person name="Zhou D."/>
            <person name="Weng S."/>
            <person name="Chi M."/>
            <person name="Gu Z."/>
            <person name="He J."/>
            <person name="Li F."/>
            <person name="Wang M."/>
        </authorList>
    </citation>
    <scope>NUCLEOTIDE SEQUENCE [LARGE SCALE GENOMIC DNA]</scope>
    <source>
        <strain evidence="8">ZL_2023a</strain>
    </source>
</reference>
<comment type="caution">
    <text evidence="8">The sequence shown here is derived from an EMBL/GenBank/DDBJ whole genome shotgun (WGS) entry which is preliminary data.</text>
</comment>
<evidence type="ECO:0000256" key="3">
    <source>
        <dbReference type="ARBA" id="ARBA00022638"/>
    </source>
</evidence>